<name>A0A3B6VXL7_BRAHO</name>
<dbReference type="Proteomes" id="UP000092328">
    <property type="component" value="Chromosome"/>
</dbReference>
<gene>
    <name evidence="1" type="ORF">BHYOB78_12295</name>
</gene>
<sequence length="159" mass="18914">MNYYDKALENLKNENYDVAADYFFSHLYCNNSIKDYPPSEYLCKYNHTDIITEEIRNNVKEYYRNIIEQNQDDNEIKASSYARLGMILFYIDKDNFMELFNLVYNLSNNYFLLNNIGLILLKNGKRNESVQFLEKAKKISNSSIPEIVFNLHTAYSYNN</sequence>
<evidence type="ECO:0008006" key="3">
    <source>
        <dbReference type="Google" id="ProtNLM"/>
    </source>
</evidence>
<dbReference type="RefSeq" id="WP_020063792.1">
    <property type="nucleotide sequence ID" value="NZ_CP015910.2"/>
</dbReference>
<dbReference type="AlphaFoldDB" id="A0A3B6VXL7"/>
<proteinExistence type="predicted"/>
<dbReference type="InterPro" id="IPR011990">
    <property type="entry name" value="TPR-like_helical_dom_sf"/>
</dbReference>
<accession>A0A3B6VXL7</accession>
<dbReference type="EMBL" id="CP015910">
    <property type="protein sequence ID" value="ANN64612.1"/>
    <property type="molecule type" value="Genomic_DNA"/>
</dbReference>
<evidence type="ECO:0000313" key="1">
    <source>
        <dbReference type="EMBL" id="ANN64612.1"/>
    </source>
</evidence>
<reference evidence="2" key="2">
    <citation type="journal article" date="2017" name="Genome Announc.">
        <title>Correction for Mirajkar et al., Complete Genome Sequence of Brachyspira hyodysenteriae Type Strain B78 (ATCC 27164).</title>
        <authorList>
            <person name="Mirajkar N.S."/>
            <person name="Johnson T.J."/>
            <person name="Gebhart C.J."/>
        </authorList>
    </citation>
    <scope>NUCLEOTIDE SEQUENCE [LARGE SCALE GENOMIC DNA]</scope>
    <source>
        <strain evidence="2">B78</strain>
    </source>
</reference>
<organism evidence="1 2">
    <name type="scientific">Brachyspira hyodysenteriae ATCC 27164</name>
    <dbReference type="NCBI Taxonomy" id="1266923"/>
    <lineage>
        <taxon>Bacteria</taxon>
        <taxon>Pseudomonadati</taxon>
        <taxon>Spirochaetota</taxon>
        <taxon>Spirochaetia</taxon>
        <taxon>Brachyspirales</taxon>
        <taxon>Brachyspiraceae</taxon>
        <taxon>Brachyspira</taxon>
    </lineage>
</organism>
<dbReference type="Gene3D" id="1.25.40.10">
    <property type="entry name" value="Tetratricopeptide repeat domain"/>
    <property type="match status" value="1"/>
</dbReference>
<evidence type="ECO:0000313" key="2">
    <source>
        <dbReference type="Proteomes" id="UP000092328"/>
    </source>
</evidence>
<reference evidence="2" key="1">
    <citation type="journal article" date="2016" name="Genome Announc.">
        <title>Complete Genome Sequence of Brachyspira hyodysenteriae Type Strain B78 (ATCC 27164).</title>
        <authorList>
            <person name="Mirajkar N.S."/>
            <person name="Johnson T.J."/>
            <person name="Gebhart C.J."/>
        </authorList>
    </citation>
    <scope>NUCLEOTIDE SEQUENCE [LARGE SCALE GENOMIC DNA]</scope>
    <source>
        <strain evidence="2">B78</strain>
    </source>
</reference>
<dbReference type="KEGG" id="bhd:BHYOB78_12295"/>
<keyword evidence="2" id="KW-1185">Reference proteome</keyword>
<dbReference type="SUPFAM" id="SSF81901">
    <property type="entry name" value="HCP-like"/>
    <property type="match status" value="1"/>
</dbReference>
<protein>
    <recommendedName>
        <fullName evidence="3">Tetratricopeptide repeat protein</fullName>
    </recommendedName>
</protein>